<protein>
    <submittedName>
        <fullName evidence="2">RimJ/RimL family protein N-acetyltransferase</fullName>
    </submittedName>
</protein>
<evidence type="ECO:0000313" key="2">
    <source>
        <dbReference type="EMBL" id="RZT75582.1"/>
    </source>
</evidence>
<dbReference type="PANTHER" id="PTHR43415">
    <property type="entry name" value="SPERMIDINE N(1)-ACETYLTRANSFERASE"/>
    <property type="match status" value="1"/>
</dbReference>
<evidence type="ECO:0000259" key="1">
    <source>
        <dbReference type="Pfam" id="PF13302"/>
    </source>
</evidence>
<keyword evidence="3" id="KW-1185">Reference proteome</keyword>
<sequence>MRHDLTVAGPAFRLRPIDDGDAALVLELRNNPQLNRFLHATSSSLAAQLAWLAQYYERPGDYYFVVERQQDGLPEGVISLYDIDAAGHAGEWGRWILRPGSLAAVESAWLIYRCAFEQLGLDEVYCRTVADNASVVSFHDSCGIAQRTRLPGHFDLDGRRVDAVEHRVNRAAWHDLAPRLEKLAQLTARRLYRA</sequence>
<dbReference type="Gene3D" id="3.40.630.30">
    <property type="match status" value="1"/>
</dbReference>
<dbReference type="PANTHER" id="PTHR43415:SF3">
    <property type="entry name" value="GNAT-FAMILY ACETYLTRANSFERASE"/>
    <property type="match status" value="1"/>
</dbReference>
<feature type="domain" description="N-acetyltransferase" evidence="1">
    <location>
        <begin position="13"/>
        <end position="143"/>
    </location>
</feature>
<dbReference type="EMBL" id="SHKM01000003">
    <property type="protein sequence ID" value="RZT75582.1"/>
    <property type="molecule type" value="Genomic_DNA"/>
</dbReference>
<reference evidence="2 3" key="1">
    <citation type="submission" date="2019-02" db="EMBL/GenBank/DDBJ databases">
        <title>Genomic Encyclopedia of Type Strains, Phase IV (KMG-IV): sequencing the most valuable type-strain genomes for metagenomic binning, comparative biology and taxonomic classification.</title>
        <authorList>
            <person name="Goeker M."/>
        </authorList>
    </citation>
    <scope>NUCLEOTIDE SEQUENCE [LARGE SCALE GENOMIC DNA]</scope>
    <source>
        <strain evidence="2 3">DSM 21223</strain>
    </source>
</reference>
<dbReference type="InterPro" id="IPR016181">
    <property type="entry name" value="Acyl_CoA_acyltransferase"/>
</dbReference>
<name>A0ABY0IL23_9RHOO</name>
<dbReference type="Proteomes" id="UP000292136">
    <property type="component" value="Unassembled WGS sequence"/>
</dbReference>
<dbReference type="SUPFAM" id="SSF55729">
    <property type="entry name" value="Acyl-CoA N-acyltransferases (Nat)"/>
    <property type="match status" value="1"/>
</dbReference>
<proteinExistence type="predicted"/>
<organism evidence="2 3">
    <name type="scientific">Azospira oryzae</name>
    <dbReference type="NCBI Taxonomy" id="146939"/>
    <lineage>
        <taxon>Bacteria</taxon>
        <taxon>Pseudomonadati</taxon>
        <taxon>Pseudomonadota</taxon>
        <taxon>Betaproteobacteria</taxon>
        <taxon>Rhodocyclales</taxon>
        <taxon>Rhodocyclaceae</taxon>
        <taxon>Azospira</taxon>
    </lineage>
</organism>
<dbReference type="RefSeq" id="WP_130459950.1">
    <property type="nucleotide sequence ID" value="NZ_SHKM01000003.1"/>
</dbReference>
<gene>
    <name evidence="2" type="ORF">EV678_2766</name>
</gene>
<accession>A0ABY0IL23</accession>
<dbReference type="InterPro" id="IPR000182">
    <property type="entry name" value="GNAT_dom"/>
</dbReference>
<dbReference type="Pfam" id="PF13302">
    <property type="entry name" value="Acetyltransf_3"/>
    <property type="match status" value="1"/>
</dbReference>
<evidence type="ECO:0000313" key="3">
    <source>
        <dbReference type="Proteomes" id="UP000292136"/>
    </source>
</evidence>
<comment type="caution">
    <text evidence="2">The sequence shown here is derived from an EMBL/GenBank/DDBJ whole genome shotgun (WGS) entry which is preliminary data.</text>
</comment>